<evidence type="ECO:0000256" key="4">
    <source>
        <dbReference type="ARBA" id="ARBA00022692"/>
    </source>
</evidence>
<dbReference type="GO" id="GO:0046872">
    <property type="term" value="F:metal ion binding"/>
    <property type="evidence" value="ECO:0007669"/>
    <property type="project" value="UniProtKB-KW"/>
</dbReference>
<keyword evidence="7" id="KW-0560">Oxidoreductase</keyword>
<dbReference type="InterPro" id="IPR023234">
    <property type="entry name" value="NarG-like_domain"/>
</dbReference>
<dbReference type="Pfam" id="PF02754">
    <property type="entry name" value="CCG"/>
    <property type="match status" value="2"/>
</dbReference>
<feature type="transmembrane region" description="Helical" evidence="11">
    <location>
        <begin position="146"/>
        <end position="167"/>
    </location>
</feature>
<keyword evidence="9" id="KW-0411">Iron-sulfur</keyword>
<feature type="domain" description="4Fe-4S ferredoxin-type" evidence="12">
    <location>
        <begin position="274"/>
        <end position="305"/>
    </location>
</feature>
<dbReference type="InterPro" id="IPR009051">
    <property type="entry name" value="Helical_ferredxn"/>
</dbReference>
<keyword evidence="14" id="KW-1185">Reference proteome</keyword>
<dbReference type="RefSeq" id="WP_075366026.1">
    <property type="nucleotide sequence ID" value="NZ_MLBF01000033.1"/>
</dbReference>
<dbReference type="SUPFAM" id="SSF46548">
    <property type="entry name" value="alpha-helical ferredoxin"/>
    <property type="match status" value="1"/>
</dbReference>
<dbReference type="STRING" id="1888891.DSOL_3560"/>
<evidence type="ECO:0000256" key="7">
    <source>
        <dbReference type="ARBA" id="ARBA00023002"/>
    </source>
</evidence>
<dbReference type="InterPro" id="IPR036197">
    <property type="entry name" value="NarG-like_sf"/>
</dbReference>
<dbReference type="InterPro" id="IPR017896">
    <property type="entry name" value="4Fe4S_Fe-S-bd"/>
</dbReference>
<dbReference type="AlphaFoldDB" id="A0A1Q8QPW8"/>
<comment type="subcellular location">
    <subcellularLocation>
        <location evidence="1">Cell membrane</location>
        <topology evidence="1">Multi-pass membrane protein</topology>
    </subcellularLocation>
</comment>
<evidence type="ECO:0000256" key="2">
    <source>
        <dbReference type="ARBA" id="ARBA00022475"/>
    </source>
</evidence>
<feature type="transmembrane region" description="Helical" evidence="11">
    <location>
        <begin position="76"/>
        <end position="97"/>
    </location>
</feature>
<dbReference type="Gene3D" id="1.20.950.20">
    <property type="entry name" value="Transmembrane di-heme cytochromes, Chain C"/>
    <property type="match status" value="1"/>
</dbReference>
<sequence>MEATRQLYWNSHGKGLMYVFALISVIIFTRGCYKKIWGWQQGRTINYDHLGLRFKMFFSALIKHDQGIFRGTFRRIMHLGVFYGFVILTIGTSVIAIQDHFGIPLFYGNKYLILSLLMDLFGLMAMIGIGMAAYKRYIDKPDHEDYTLDDAVLLILIFLILFTGFVLEGLRIYSTQDPWAWWSPVGLLFSEVVSITGLSLRSSLSVHAALWYIHMLLAFGFIAYIPYSKLFHMFASSINIFLRPFSPIGGLTPVDITSQEVENIGAARLEEFSKKQLLELDACISCGRCQKGCPAYISGTPLSPRVVVQDLKRHSIKKASFFRNRGETFNHVIPGNVISKETLWSCTTCGLCEDKCPIYIEHIKRIVDMRRSLSTESTDYPPELQKVFKSISEVGNPWGIRLAASDGLDGSNSPSYWTKELQVPLLSVKKKTNILYWLGCFGSYESRNQKVSQTMFKIFEKAGVDYAVLGREEKCCGDSVRRLGNEKLFQQLARETIRNLDRYSFKTIVTHCPHCYNMLQNDYPQFGGHYHVMHHSEYLLELIASGKLILKGAKANSRKVTFHDPCYLGRYNSIYEAPREVLTSIPGLELVEMKNNRSRAFCCGAGGGRIWLDDFKEQRISKLLVKKALRTEPDILASACSMCLTTLTAAVRSMDANMQSQDIAEIVYEAL</sequence>
<gene>
    <name evidence="13" type="ORF">DSOL_3560</name>
</gene>
<feature type="transmembrane region" description="Helical" evidence="11">
    <location>
        <begin position="179"/>
        <end position="200"/>
    </location>
</feature>
<dbReference type="InterPro" id="IPR017900">
    <property type="entry name" value="4Fe4S_Fe_S_CS"/>
</dbReference>
<evidence type="ECO:0000259" key="12">
    <source>
        <dbReference type="PROSITE" id="PS51379"/>
    </source>
</evidence>
<keyword evidence="2" id="KW-1003">Cell membrane</keyword>
<dbReference type="EMBL" id="MLBF01000033">
    <property type="protein sequence ID" value="OLN29384.1"/>
    <property type="molecule type" value="Genomic_DNA"/>
</dbReference>
<evidence type="ECO:0000313" key="13">
    <source>
        <dbReference type="EMBL" id="OLN29384.1"/>
    </source>
</evidence>
<evidence type="ECO:0000256" key="11">
    <source>
        <dbReference type="SAM" id="Phobius"/>
    </source>
</evidence>
<dbReference type="PROSITE" id="PS51379">
    <property type="entry name" value="4FE4S_FER_2"/>
    <property type="match status" value="1"/>
</dbReference>
<feature type="transmembrane region" description="Helical" evidence="11">
    <location>
        <begin position="15"/>
        <end position="33"/>
    </location>
</feature>
<dbReference type="Gene3D" id="1.10.1060.10">
    <property type="entry name" value="Alpha-helical ferredoxin"/>
    <property type="match status" value="1"/>
</dbReference>
<evidence type="ECO:0000256" key="3">
    <source>
        <dbReference type="ARBA" id="ARBA00022485"/>
    </source>
</evidence>
<evidence type="ECO:0000256" key="6">
    <source>
        <dbReference type="ARBA" id="ARBA00022989"/>
    </source>
</evidence>
<feature type="transmembrane region" description="Helical" evidence="11">
    <location>
        <begin position="112"/>
        <end position="134"/>
    </location>
</feature>
<dbReference type="GO" id="GO:0051539">
    <property type="term" value="F:4 iron, 4 sulfur cluster binding"/>
    <property type="evidence" value="ECO:0007669"/>
    <property type="project" value="UniProtKB-KW"/>
</dbReference>
<dbReference type="Pfam" id="PF13183">
    <property type="entry name" value="Fer4_8"/>
    <property type="match status" value="1"/>
</dbReference>
<keyword evidence="5" id="KW-0479">Metal-binding</keyword>
<keyword evidence="6 11" id="KW-1133">Transmembrane helix</keyword>
<protein>
    <submittedName>
        <fullName evidence="13">Fe-S oxidoreductase</fullName>
    </submittedName>
</protein>
<dbReference type="PROSITE" id="PS00198">
    <property type="entry name" value="4FE4S_FER_1"/>
    <property type="match status" value="1"/>
</dbReference>
<proteinExistence type="predicted"/>
<dbReference type="GO" id="GO:0016491">
    <property type="term" value="F:oxidoreductase activity"/>
    <property type="evidence" value="ECO:0007669"/>
    <property type="project" value="UniProtKB-KW"/>
</dbReference>
<evidence type="ECO:0000256" key="1">
    <source>
        <dbReference type="ARBA" id="ARBA00004651"/>
    </source>
</evidence>
<name>A0A1Q8QPW8_9FIRM</name>
<dbReference type="InterPro" id="IPR051460">
    <property type="entry name" value="HdrC_iron-sulfur_subunit"/>
</dbReference>
<evidence type="ECO:0000256" key="8">
    <source>
        <dbReference type="ARBA" id="ARBA00023004"/>
    </source>
</evidence>
<dbReference type="Pfam" id="PF02665">
    <property type="entry name" value="Nitrate_red_gam"/>
    <property type="match status" value="1"/>
</dbReference>
<dbReference type="PANTHER" id="PTHR43255:SF1">
    <property type="entry name" value="IRON-SULFUR-BINDING OXIDOREDUCTASE FADF-RELATED"/>
    <property type="match status" value="1"/>
</dbReference>
<keyword evidence="10 11" id="KW-0472">Membrane</keyword>
<evidence type="ECO:0000256" key="5">
    <source>
        <dbReference type="ARBA" id="ARBA00022723"/>
    </source>
</evidence>
<evidence type="ECO:0000256" key="10">
    <source>
        <dbReference type="ARBA" id="ARBA00023136"/>
    </source>
</evidence>
<keyword evidence="4 11" id="KW-0812">Transmembrane</keyword>
<reference evidence="13 14" key="1">
    <citation type="submission" date="2016-09" db="EMBL/GenBank/DDBJ databases">
        <title>Complete genome of Desulfosporosinus sp. OL.</title>
        <authorList>
            <person name="Mardanov A."/>
            <person name="Beletsky A."/>
            <person name="Panova A."/>
            <person name="Karnachuk O."/>
            <person name="Ravin N."/>
        </authorList>
    </citation>
    <scope>NUCLEOTIDE SEQUENCE [LARGE SCALE GENOMIC DNA]</scope>
    <source>
        <strain evidence="13 14">OL</strain>
    </source>
</reference>
<accession>A0A1Q8QPW8</accession>
<keyword evidence="3" id="KW-0004">4Fe-4S</keyword>
<dbReference type="InterPro" id="IPR004017">
    <property type="entry name" value="Cys_rich_dom"/>
</dbReference>
<evidence type="ECO:0000256" key="9">
    <source>
        <dbReference type="ARBA" id="ARBA00023014"/>
    </source>
</evidence>
<dbReference type="Proteomes" id="UP000186102">
    <property type="component" value="Unassembled WGS sequence"/>
</dbReference>
<keyword evidence="8" id="KW-0408">Iron</keyword>
<feature type="transmembrane region" description="Helical" evidence="11">
    <location>
        <begin position="209"/>
        <end position="227"/>
    </location>
</feature>
<evidence type="ECO:0000313" key="14">
    <source>
        <dbReference type="Proteomes" id="UP000186102"/>
    </source>
</evidence>
<dbReference type="GO" id="GO:0005886">
    <property type="term" value="C:plasma membrane"/>
    <property type="evidence" value="ECO:0007669"/>
    <property type="project" value="UniProtKB-SubCell"/>
</dbReference>
<organism evidence="13 14">
    <name type="scientific">Desulfosporosinus metallidurans</name>
    <dbReference type="NCBI Taxonomy" id="1888891"/>
    <lineage>
        <taxon>Bacteria</taxon>
        <taxon>Bacillati</taxon>
        <taxon>Bacillota</taxon>
        <taxon>Clostridia</taxon>
        <taxon>Eubacteriales</taxon>
        <taxon>Desulfitobacteriaceae</taxon>
        <taxon>Desulfosporosinus</taxon>
    </lineage>
</organism>
<dbReference type="OrthoDB" id="9794954at2"/>
<dbReference type="SUPFAM" id="SSF103501">
    <property type="entry name" value="Respiratory nitrate reductase 1 gamma chain"/>
    <property type="match status" value="1"/>
</dbReference>
<dbReference type="PANTHER" id="PTHR43255">
    <property type="entry name" value="IRON-SULFUR-BINDING OXIDOREDUCTASE FADF-RELATED-RELATED"/>
    <property type="match status" value="1"/>
</dbReference>
<comment type="caution">
    <text evidence="13">The sequence shown here is derived from an EMBL/GenBank/DDBJ whole genome shotgun (WGS) entry which is preliminary data.</text>
</comment>